<dbReference type="AlphaFoldDB" id="A0A139H1B4"/>
<proteinExistence type="predicted"/>
<sequence>MASAEAPRGPYKLVTVNTAPDRAKRLIGRVVTALKDRYEIKHVGNCERIEEVETAVTEQQPELLVYLANHAP</sequence>
<dbReference type="Proteomes" id="UP000070133">
    <property type="component" value="Unassembled WGS sequence"/>
</dbReference>
<accession>A0A139H1B4</accession>
<gene>
    <name evidence="1" type="ORF">AC578_5480</name>
</gene>
<organism evidence="1 2">
    <name type="scientific">Pseudocercospora eumusae</name>
    <dbReference type="NCBI Taxonomy" id="321146"/>
    <lineage>
        <taxon>Eukaryota</taxon>
        <taxon>Fungi</taxon>
        <taxon>Dikarya</taxon>
        <taxon>Ascomycota</taxon>
        <taxon>Pezizomycotina</taxon>
        <taxon>Dothideomycetes</taxon>
        <taxon>Dothideomycetidae</taxon>
        <taxon>Mycosphaerellales</taxon>
        <taxon>Mycosphaerellaceae</taxon>
        <taxon>Pseudocercospora</taxon>
    </lineage>
</organism>
<protein>
    <submittedName>
        <fullName evidence="1">Uncharacterized protein</fullName>
    </submittedName>
</protein>
<reference evidence="1 2" key="1">
    <citation type="submission" date="2015-07" db="EMBL/GenBank/DDBJ databases">
        <title>Comparative genomics of the Sigatoka disease complex on banana suggests a link between parallel evolutionary changes in Pseudocercospora fijiensis and Pseudocercospora eumusae and increased virulence on the banana host.</title>
        <authorList>
            <person name="Chang T.-C."/>
            <person name="Salvucci A."/>
            <person name="Crous P.W."/>
            <person name="Stergiopoulos I."/>
        </authorList>
    </citation>
    <scope>NUCLEOTIDE SEQUENCE [LARGE SCALE GENOMIC DNA]</scope>
    <source>
        <strain evidence="1 2">CBS 114824</strain>
    </source>
</reference>
<evidence type="ECO:0000313" key="2">
    <source>
        <dbReference type="Proteomes" id="UP000070133"/>
    </source>
</evidence>
<dbReference type="OrthoDB" id="2772415at2759"/>
<keyword evidence="2" id="KW-1185">Reference proteome</keyword>
<evidence type="ECO:0000313" key="1">
    <source>
        <dbReference type="EMBL" id="KXS96247.1"/>
    </source>
</evidence>
<name>A0A139H1B4_9PEZI</name>
<comment type="caution">
    <text evidence="1">The sequence shown here is derived from an EMBL/GenBank/DDBJ whole genome shotgun (WGS) entry which is preliminary data.</text>
</comment>
<dbReference type="EMBL" id="LFZN01000181">
    <property type="protein sequence ID" value="KXS96247.1"/>
    <property type="molecule type" value="Genomic_DNA"/>
</dbReference>